<dbReference type="EMBL" id="JACIFF010000003">
    <property type="protein sequence ID" value="MBB4079026.1"/>
    <property type="molecule type" value="Genomic_DNA"/>
</dbReference>
<dbReference type="InterPro" id="IPR029044">
    <property type="entry name" value="Nucleotide-diphossugar_trans"/>
</dbReference>
<name>A0A840EDL7_9BACT</name>
<organism evidence="1 2">
    <name type="scientific">Neolewinella aquimaris</name>
    <dbReference type="NCBI Taxonomy" id="1835722"/>
    <lineage>
        <taxon>Bacteria</taxon>
        <taxon>Pseudomonadati</taxon>
        <taxon>Bacteroidota</taxon>
        <taxon>Saprospiria</taxon>
        <taxon>Saprospirales</taxon>
        <taxon>Lewinellaceae</taxon>
        <taxon>Neolewinella</taxon>
    </lineage>
</organism>
<protein>
    <submittedName>
        <fullName evidence="1">Uncharacterized protein</fullName>
    </submittedName>
</protein>
<comment type="caution">
    <text evidence="1">The sequence shown here is derived from an EMBL/GenBank/DDBJ whole genome shotgun (WGS) entry which is preliminary data.</text>
</comment>
<sequence length="309" mass="35034">MKVLTTLAERDYFLGFAALLNSMARHGTYVDKVIVGYREALPEWLPALEPSTHGKTFVTPGGLEVELVELDGSLHMVHEKPKWFRHVSEVLAPEAEEYFFFDSDIVINTRMDFFGEWVQEGVAICGDVNFIFDRTHPVRKKWASIARAGGKTITNEIDGYYNSGFLGWTKETKSFITDWNDAFALLAPYSGDMNEFRVFDRTATVLSTNQDSLNLAAMMTDQPISLIGPEAMGFIYGMRLMHHPIGPKPWTRSFTKEFLNGKPPREADLIFWENINGPELSPLPAGKVNKMLRLCKTLRFGGRYYKSLA</sequence>
<reference evidence="1 2" key="1">
    <citation type="submission" date="2020-08" db="EMBL/GenBank/DDBJ databases">
        <title>Genomic Encyclopedia of Type Strains, Phase IV (KMG-IV): sequencing the most valuable type-strain genomes for metagenomic binning, comparative biology and taxonomic classification.</title>
        <authorList>
            <person name="Goeker M."/>
        </authorList>
    </citation>
    <scope>NUCLEOTIDE SEQUENCE [LARGE SCALE GENOMIC DNA]</scope>
    <source>
        <strain evidence="1 2">DSM 105137</strain>
    </source>
</reference>
<dbReference type="RefSeq" id="WP_183495268.1">
    <property type="nucleotide sequence ID" value="NZ_JACIFF010000003.1"/>
</dbReference>
<accession>A0A840EDL7</accession>
<dbReference type="Proteomes" id="UP000576209">
    <property type="component" value="Unassembled WGS sequence"/>
</dbReference>
<evidence type="ECO:0000313" key="1">
    <source>
        <dbReference type="EMBL" id="MBB4079026.1"/>
    </source>
</evidence>
<dbReference type="AlphaFoldDB" id="A0A840EDL7"/>
<gene>
    <name evidence="1" type="ORF">GGR28_001643</name>
</gene>
<proteinExistence type="predicted"/>
<keyword evidence="2" id="KW-1185">Reference proteome</keyword>
<evidence type="ECO:0000313" key="2">
    <source>
        <dbReference type="Proteomes" id="UP000576209"/>
    </source>
</evidence>
<dbReference type="SUPFAM" id="SSF53448">
    <property type="entry name" value="Nucleotide-diphospho-sugar transferases"/>
    <property type="match status" value="1"/>
</dbReference>